<proteinExistence type="inferred from homology"/>
<reference evidence="5 6" key="1">
    <citation type="submission" date="2017-10" db="EMBL/GenBank/DDBJ databases">
        <title>Novel microbial diversity and functional potential in the marine mammal oral microbiome.</title>
        <authorList>
            <person name="Dudek N.K."/>
            <person name="Sun C.L."/>
            <person name="Burstein D."/>
            <person name="Kantor R.S."/>
            <person name="Aliaga Goltsman D.S."/>
            <person name="Bik E.M."/>
            <person name="Thomas B.C."/>
            <person name="Banfield J.F."/>
            <person name="Relman D.A."/>
        </authorList>
    </citation>
    <scope>NUCLEOTIDE SEQUENCE [LARGE SCALE GENOMIC DNA]</scope>
    <source>
        <strain evidence="5">DOLZORAL124_49_17</strain>
    </source>
</reference>
<dbReference type="Gene3D" id="3.40.640.10">
    <property type="entry name" value="Type I PLP-dependent aspartate aminotransferase-like (Major domain)"/>
    <property type="match status" value="1"/>
</dbReference>
<dbReference type="Gene3D" id="3.90.1150.10">
    <property type="entry name" value="Aspartate Aminotransferase, domain 1"/>
    <property type="match status" value="1"/>
</dbReference>
<name>A0A2G6E703_9BACT</name>
<dbReference type="AlphaFoldDB" id="A0A2G6E703"/>
<protein>
    <submittedName>
        <fullName evidence="5">Cystathionine beta-lyase</fullName>
    </submittedName>
</protein>
<accession>A0A2G6E703</accession>
<comment type="similarity">
    <text evidence="4">Belongs to the trans-sulfuration enzymes family.</text>
</comment>
<dbReference type="CDD" id="cd00614">
    <property type="entry name" value="CGS_like"/>
    <property type="match status" value="1"/>
</dbReference>
<evidence type="ECO:0000313" key="5">
    <source>
        <dbReference type="EMBL" id="PID57869.1"/>
    </source>
</evidence>
<dbReference type="PANTHER" id="PTHR11808">
    <property type="entry name" value="TRANS-SULFURATION ENZYME FAMILY MEMBER"/>
    <property type="match status" value="1"/>
</dbReference>
<keyword evidence="5" id="KW-0456">Lyase</keyword>
<evidence type="ECO:0000256" key="3">
    <source>
        <dbReference type="PIRSR" id="PIRSR001434-2"/>
    </source>
</evidence>
<evidence type="ECO:0000256" key="2">
    <source>
        <dbReference type="ARBA" id="ARBA00022898"/>
    </source>
</evidence>
<sequence>MDEKRLSQILNELGEEAFAFNPVSVPIYETSNFVFDSFQELKYALEHEAAVHLYTRGRNPTVEVVEKKLAALEGGEKAKLFASGVAAIAAAVTAFLQSGDHVVCVKDCYPWTKMLFTRYLKRFQVDVSFVDGQDPTEWEQALRPETKLFYLESPTTFSFQLQDLRAVAQIAREHQITSVIDNSWATPYLQNPIEHGIDLVVHSCSKYLGGHSDVVAGVVVGSEADIAHIFQTEFLNIGAIPGPFESWLLLRGLRTLAVRMRQHQQNSTEILEFLQKHPRIEAIFYPFHRKHAQYELACRQMRGGSSLFSVQLTTRDIAAIERFTNALKHFKRAVSWGGYESLVLPFAVTRATDPERISVVRMHIGLEDPALLIEDLAQALDQI</sequence>
<dbReference type="Pfam" id="PF01053">
    <property type="entry name" value="Cys_Met_Meta_PP"/>
    <property type="match status" value="1"/>
</dbReference>
<gene>
    <name evidence="5" type="ORF">CSB45_06535</name>
</gene>
<dbReference type="PANTHER" id="PTHR11808:SF80">
    <property type="entry name" value="CYSTATHIONINE GAMMA-LYASE"/>
    <property type="match status" value="1"/>
</dbReference>
<feature type="modified residue" description="N6-(pyridoxal phosphate)lysine" evidence="3">
    <location>
        <position position="206"/>
    </location>
</feature>
<dbReference type="EMBL" id="PDPS01000025">
    <property type="protein sequence ID" value="PID57869.1"/>
    <property type="molecule type" value="Genomic_DNA"/>
</dbReference>
<dbReference type="GO" id="GO:0005737">
    <property type="term" value="C:cytoplasm"/>
    <property type="evidence" value="ECO:0007669"/>
    <property type="project" value="TreeGrafter"/>
</dbReference>
<dbReference type="GO" id="GO:0016846">
    <property type="term" value="F:carbon-sulfur lyase activity"/>
    <property type="evidence" value="ECO:0007669"/>
    <property type="project" value="TreeGrafter"/>
</dbReference>
<evidence type="ECO:0000313" key="6">
    <source>
        <dbReference type="Proteomes" id="UP000229740"/>
    </source>
</evidence>
<dbReference type="GO" id="GO:0030170">
    <property type="term" value="F:pyridoxal phosphate binding"/>
    <property type="evidence" value="ECO:0007669"/>
    <property type="project" value="InterPro"/>
</dbReference>
<dbReference type="InterPro" id="IPR015424">
    <property type="entry name" value="PyrdxlP-dep_Trfase"/>
</dbReference>
<organism evidence="5 6">
    <name type="scientific">candidate division KSB3 bacterium</name>
    <dbReference type="NCBI Taxonomy" id="2044937"/>
    <lineage>
        <taxon>Bacteria</taxon>
        <taxon>candidate division KSB3</taxon>
    </lineage>
</organism>
<keyword evidence="2 3" id="KW-0663">Pyridoxal phosphate</keyword>
<dbReference type="FunFam" id="3.40.640.10:FF:000046">
    <property type="entry name" value="Cystathionine gamma-lyase"/>
    <property type="match status" value="1"/>
</dbReference>
<dbReference type="Proteomes" id="UP000229740">
    <property type="component" value="Unassembled WGS sequence"/>
</dbReference>
<comment type="caution">
    <text evidence="5">The sequence shown here is derived from an EMBL/GenBank/DDBJ whole genome shotgun (WGS) entry which is preliminary data.</text>
</comment>
<evidence type="ECO:0000256" key="4">
    <source>
        <dbReference type="RuleBase" id="RU362118"/>
    </source>
</evidence>
<dbReference type="PIRSF" id="PIRSF001434">
    <property type="entry name" value="CGS"/>
    <property type="match status" value="1"/>
</dbReference>
<dbReference type="SUPFAM" id="SSF53383">
    <property type="entry name" value="PLP-dependent transferases"/>
    <property type="match status" value="1"/>
</dbReference>
<dbReference type="GO" id="GO:0019346">
    <property type="term" value="P:transsulfuration"/>
    <property type="evidence" value="ECO:0007669"/>
    <property type="project" value="InterPro"/>
</dbReference>
<dbReference type="InterPro" id="IPR015421">
    <property type="entry name" value="PyrdxlP-dep_Trfase_major"/>
</dbReference>
<dbReference type="InterPro" id="IPR015422">
    <property type="entry name" value="PyrdxlP-dep_Trfase_small"/>
</dbReference>
<dbReference type="InterPro" id="IPR000277">
    <property type="entry name" value="Cys/Met-Metab_PyrdxlP-dep_enz"/>
</dbReference>
<comment type="cofactor">
    <cofactor evidence="1 4">
        <name>pyridoxal 5'-phosphate</name>
        <dbReference type="ChEBI" id="CHEBI:597326"/>
    </cofactor>
</comment>
<evidence type="ECO:0000256" key="1">
    <source>
        <dbReference type="ARBA" id="ARBA00001933"/>
    </source>
</evidence>